<name>A0A9D7AI08_9GAMM</name>
<evidence type="ECO:0000313" key="2">
    <source>
        <dbReference type="EMBL" id="MBK5072968.1"/>
    </source>
</evidence>
<dbReference type="SUPFAM" id="SSF53335">
    <property type="entry name" value="S-adenosyl-L-methionine-dependent methyltransferases"/>
    <property type="match status" value="1"/>
</dbReference>
<evidence type="ECO:0000259" key="1">
    <source>
        <dbReference type="Pfam" id="PF13649"/>
    </source>
</evidence>
<dbReference type="Proteomes" id="UP001296969">
    <property type="component" value="Unassembled WGS sequence"/>
</dbReference>
<protein>
    <submittedName>
        <fullName evidence="3">Class I SAM-dependent methyltransferase</fullName>
    </submittedName>
</protein>
<proteinExistence type="predicted"/>
<feature type="domain" description="Methyltransferase" evidence="1">
    <location>
        <begin position="51"/>
        <end position="138"/>
    </location>
</feature>
<dbReference type="Gene3D" id="3.40.50.150">
    <property type="entry name" value="Vaccinia Virus protein VP39"/>
    <property type="match status" value="1"/>
</dbReference>
<keyword evidence="5" id="KW-1185">Reference proteome</keyword>
<reference evidence="3 5" key="1">
    <citation type="submission" date="2020-11" db="EMBL/GenBank/DDBJ databases">
        <title>Insectihabitans protaetiae gen. nov. sp. nov. and Insectihabitans allomyrinae sp. nov., isolated from larvae of Protaetia brevitarsis seulensis and Allomyrina dichotoma, respectively.</title>
        <authorList>
            <person name="Lee S.D."/>
            <person name="Byeon Y.-S."/>
            <person name="Kim S.-M."/>
            <person name="Yang H.L."/>
            <person name="Kim I.S."/>
        </authorList>
    </citation>
    <scope>NUCLEOTIDE SEQUENCE</scope>
    <source>
        <strain evidence="3">CWB-B4</strain>
        <strain evidence="2 5">CWB-B43</strain>
    </source>
</reference>
<dbReference type="InterPro" id="IPR029063">
    <property type="entry name" value="SAM-dependent_MTases_sf"/>
</dbReference>
<comment type="caution">
    <text evidence="3">The sequence shown here is derived from an EMBL/GenBank/DDBJ whole genome shotgun (WGS) entry which is preliminary data.</text>
</comment>
<dbReference type="InterPro" id="IPR041698">
    <property type="entry name" value="Methyltransf_25"/>
</dbReference>
<dbReference type="GO" id="GO:0032259">
    <property type="term" value="P:methylation"/>
    <property type="evidence" value="ECO:0007669"/>
    <property type="project" value="UniProtKB-KW"/>
</dbReference>
<dbReference type="GO" id="GO:0008168">
    <property type="term" value="F:methyltransferase activity"/>
    <property type="evidence" value="ECO:0007669"/>
    <property type="project" value="UniProtKB-KW"/>
</dbReference>
<gene>
    <name evidence="3" type="ORF">I2492_08065</name>
    <name evidence="2" type="ORF">I2493_08065</name>
</gene>
<dbReference type="Proteomes" id="UP000807542">
    <property type="component" value="Unassembled WGS sequence"/>
</dbReference>
<dbReference type="EMBL" id="JADRCQ010000001">
    <property type="protein sequence ID" value="MBK5072968.1"/>
    <property type="molecule type" value="Genomic_DNA"/>
</dbReference>
<evidence type="ECO:0000313" key="3">
    <source>
        <dbReference type="EMBL" id="MBK5176277.1"/>
    </source>
</evidence>
<dbReference type="AlphaFoldDB" id="A0A9D7AI08"/>
<evidence type="ECO:0000313" key="4">
    <source>
        <dbReference type="Proteomes" id="UP000807542"/>
    </source>
</evidence>
<keyword evidence="3" id="KW-0489">Methyltransferase</keyword>
<dbReference type="Pfam" id="PF13649">
    <property type="entry name" value="Methyltransf_25"/>
    <property type="match status" value="1"/>
</dbReference>
<dbReference type="EMBL" id="JADRCP010000001">
    <property type="protein sequence ID" value="MBK5176277.1"/>
    <property type="molecule type" value="Genomic_DNA"/>
</dbReference>
<keyword evidence="3" id="KW-0808">Transferase</keyword>
<evidence type="ECO:0000313" key="5">
    <source>
        <dbReference type="Proteomes" id="UP001296969"/>
    </source>
</evidence>
<dbReference type="CDD" id="cd02440">
    <property type="entry name" value="AdoMet_MTases"/>
    <property type="match status" value="1"/>
</dbReference>
<accession>A0A9D7AI08</accession>
<organism evidence="3 4">
    <name type="scientific">Limnobaculum xujianqingii</name>
    <dbReference type="NCBI Taxonomy" id="2738837"/>
    <lineage>
        <taxon>Bacteria</taxon>
        <taxon>Pseudomonadati</taxon>
        <taxon>Pseudomonadota</taxon>
        <taxon>Gammaproteobacteria</taxon>
        <taxon>Enterobacterales</taxon>
        <taxon>Budviciaceae</taxon>
        <taxon>Limnobaculum</taxon>
    </lineage>
</organism>
<dbReference type="RefSeq" id="WP_228397908.1">
    <property type="nucleotide sequence ID" value="NZ_JADRCP010000001.1"/>
</dbReference>
<sequence length="205" mass="23252">MTHPAADKIIQLYQTHAKDWDSLRGKSLNEKAWLDKFISILPDTNIATVTVLDIGCGSGEPIAQYLIEQQIALTGIDSSSSMIAICQERFPNSQWQVVDMRTLSLNQKFDGQIAWDSFFHLNHQDQRKMFPIFNAHAKSGSVLMFTSGPEHGEAIGRFCGQQLYHSSLAEDEYIELLNLNGFDVVDHRVEDPECGHHTIWLARHR</sequence>